<dbReference type="OrthoDB" id="6134459at2759"/>
<accession>A0A8S3QCK0</accession>
<organism evidence="1 2">
    <name type="scientific">Mytilus edulis</name>
    <name type="common">Blue mussel</name>
    <dbReference type="NCBI Taxonomy" id="6550"/>
    <lineage>
        <taxon>Eukaryota</taxon>
        <taxon>Metazoa</taxon>
        <taxon>Spiralia</taxon>
        <taxon>Lophotrochozoa</taxon>
        <taxon>Mollusca</taxon>
        <taxon>Bivalvia</taxon>
        <taxon>Autobranchia</taxon>
        <taxon>Pteriomorphia</taxon>
        <taxon>Mytilida</taxon>
        <taxon>Mytiloidea</taxon>
        <taxon>Mytilidae</taxon>
        <taxon>Mytilinae</taxon>
        <taxon>Mytilus</taxon>
    </lineage>
</organism>
<sequence length="321" mass="37854">MLRYSSICGHHSCSSSEKNRSALVMGKFGLCPLCSCNTRCIQYGNCCPEVFYALNISCVNPGILEGEWWNEDNRYPVSINRYKNSSGLWHPYDPELEKLCAETPITQVIGNFKNIYCYFCNRNNDQTTQYNFIDVMYEADRYSHFRHLFKIKKFNLKYILYTLVRKIDDEYSSYVNESLVHFLTTPLNDFLNSSHVDLYKDELLDIYNKYLAYSGRELFCENYSTFTELENCDCDVHCSIRHRSYNKPCCIDKMIERSKTCTLDKYSLKRKTYIVYDDCSNFPQSRLHMLCKQNSNQDLLNILPVTLIKDDIPFKNIFCFL</sequence>
<protein>
    <recommendedName>
        <fullName evidence="3">SMB domain-containing protein</fullName>
    </recommendedName>
</protein>
<evidence type="ECO:0008006" key="3">
    <source>
        <dbReference type="Google" id="ProtNLM"/>
    </source>
</evidence>
<reference evidence="1" key="1">
    <citation type="submission" date="2021-03" db="EMBL/GenBank/DDBJ databases">
        <authorList>
            <person name="Bekaert M."/>
        </authorList>
    </citation>
    <scope>NUCLEOTIDE SEQUENCE</scope>
</reference>
<evidence type="ECO:0000313" key="1">
    <source>
        <dbReference type="EMBL" id="CAG2192234.1"/>
    </source>
</evidence>
<dbReference type="AlphaFoldDB" id="A0A8S3QCK0"/>
<dbReference type="Proteomes" id="UP000683360">
    <property type="component" value="Unassembled WGS sequence"/>
</dbReference>
<name>A0A8S3QCK0_MYTED</name>
<keyword evidence="2" id="KW-1185">Reference proteome</keyword>
<evidence type="ECO:0000313" key="2">
    <source>
        <dbReference type="Proteomes" id="UP000683360"/>
    </source>
</evidence>
<proteinExistence type="predicted"/>
<comment type="caution">
    <text evidence="1">The sequence shown here is derived from an EMBL/GenBank/DDBJ whole genome shotgun (WGS) entry which is preliminary data.</text>
</comment>
<gene>
    <name evidence="1" type="ORF">MEDL_7399</name>
</gene>
<dbReference type="EMBL" id="CAJPWZ010000381">
    <property type="protein sequence ID" value="CAG2192234.1"/>
    <property type="molecule type" value="Genomic_DNA"/>
</dbReference>